<gene>
    <name evidence="1" type="ORF">PDIGIT_LOCUS1327</name>
</gene>
<dbReference type="AlphaFoldDB" id="A0A9W4U3F2"/>
<sequence>MHACMYARKLALHLRMRLVFETAAFGHYRVLVHLILRRELISPNKKRSVCLGRHEGSLGGWIARRVDQNKRMQLTLAPRWPCHAIDHVACGLDPASLHPDPSISSVHIRSLAVCVAAAGGLPQRCRSEADDKPTD</sequence>
<evidence type="ECO:0000313" key="1">
    <source>
        <dbReference type="EMBL" id="CAI6260460.1"/>
    </source>
</evidence>
<proteinExistence type="predicted"/>
<keyword evidence="2" id="KW-1185">Reference proteome</keyword>
<organism evidence="1 2">
    <name type="scientific">Periconia digitata</name>
    <dbReference type="NCBI Taxonomy" id="1303443"/>
    <lineage>
        <taxon>Eukaryota</taxon>
        <taxon>Fungi</taxon>
        <taxon>Dikarya</taxon>
        <taxon>Ascomycota</taxon>
        <taxon>Pezizomycotina</taxon>
        <taxon>Dothideomycetes</taxon>
        <taxon>Pleosporomycetidae</taxon>
        <taxon>Pleosporales</taxon>
        <taxon>Massarineae</taxon>
        <taxon>Periconiaceae</taxon>
        <taxon>Periconia</taxon>
    </lineage>
</organism>
<reference evidence="1" key="1">
    <citation type="submission" date="2023-01" db="EMBL/GenBank/DDBJ databases">
        <authorList>
            <person name="Van Ghelder C."/>
            <person name="Rancurel C."/>
        </authorList>
    </citation>
    <scope>NUCLEOTIDE SEQUENCE</scope>
    <source>
        <strain evidence="1">CNCM I-4278</strain>
    </source>
</reference>
<accession>A0A9W4U3F2</accession>
<evidence type="ECO:0000313" key="2">
    <source>
        <dbReference type="Proteomes" id="UP001152607"/>
    </source>
</evidence>
<protein>
    <submittedName>
        <fullName evidence="1">Uncharacterized protein</fullName>
    </submittedName>
</protein>
<dbReference type="Proteomes" id="UP001152607">
    <property type="component" value="Unassembled WGS sequence"/>
</dbReference>
<name>A0A9W4U3F2_9PLEO</name>
<comment type="caution">
    <text evidence="1">The sequence shown here is derived from an EMBL/GenBank/DDBJ whole genome shotgun (WGS) entry which is preliminary data.</text>
</comment>
<dbReference type="EMBL" id="CAOQHR010000001">
    <property type="protein sequence ID" value="CAI6260460.1"/>
    <property type="molecule type" value="Genomic_DNA"/>
</dbReference>